<name>A0A0D8J0X5_9FIRM</name>
<comment type="catalytic activity">
    <reaction evidence="1 12 14">
        <text>1-(5-phospho-beta-D-ribosyl)-5-[(5-phospho-beta-D-ribosylamino)methylideneamino]imidazole-4-carboxamide = 5-[(5-phospho-1-deoxy-D-ribulos-1-ylimino)methylamino]-1-(5-phospho-beta-D-ribosyl)imidazole-4-carboxamide</text>
        <dbReference type="Rhea" id="RHEA:15469"/>
        <dbReference type="ChEBI" id="CHEBI:58435"/>
        <dbReference type="ChEBI" id="CHEBI:58525"/>
        <dbReference type="EC" id="5.3.1.16"/>
    </reaction>
</comment>
<dbReference type="PANTHER" id="PTHR43090">
    <property type="entry name" value="1-(5-PHOSPHORIBOSYL)-5-[(5-PHOSPHORIBOSYLAMINO)METHYLIDENEAMINO] IMIDAZOLE-4-CARBOXAMIDE ISOMERASE"/>
    <property type="match status" value="1"/>
</dbReference>
<evidence type="ECO:0000313" key="17">
    <source>
        <dbReference type="EMBL" id="MST92743.1"/>
    </source>
</evidence>
<dbReference type="GO" id="GO:0003949">
    <property type="term" value="F:1-(5-phosphoribosyl)-5-[(5-phosphoribosylamino)methylideneamino]imidazole-4-carboxamide isomerase activity"/>
    <property type="evidence" value="ECO:0007669"/>
    <property type="project" value="UniProtKB-UniRule"/>
</dbReference>
<evidence type="ECO:0000256" key="8">
    <source>
        <dbReference type="ARBA" id="ARBA00022605"/>
    </source>
</evidence>
<evidence type="ECO:0000256" key="9">
    <source>
        <dbReference type="ARBA" id="ARBA00023102"/>
    </source>
</evidence>
<keyword evidence="9 12" id="KW-0368">Histidine biosynthesis</keyword>
<dbReference type="InterPro" id="IPR044524">
    <property type="entry name" value="Isoase_HisA-like"/>
</dbReference>
<dbReference type="HAMAP" id="MF_01014">
    <property type="entry name" value="HisA"/>
    <property type="match status" value="1"/>
</dbReference>
<evidence type="ECO:0000256" key="3">
    <source>
        <dbReference type="ARBA" id="ARBA00005133"/>
    </source>
</evidence>
<keyword evidence="7 12" id="KW-0963">Cytoplasm</keyword>
<dbReference type="InterPro" id="IPR006063">
    <property type="entry name" value="HisA_bact_arch"/>
</dbReference>
<keyword evidence="8 12" id="KW-0028">Amino-acid biosynthesis</keyword>
<dbReference type="NCBIfam" id="TIGR00007">
    <property type="entry name" value="1-(5-phosphoribosyl)-5-[(5-phosphoribosylamino)methylideneamino]imidazole-4-carboxamide isomerase"/>
    <property type="match status" value="1"/>
</dbReference>
<evidence type="ECO:0000313" key="19">
    <source>
        <dbReference type="EMBL" id="MTS51270.1"/>
    </source>
</evidence>
<dbReference type="InterPro" id="IPR006062">
    <property type="entry name" value="His_biosynth"/>
</dbReference>
<evidence type="ECO:0000256" key="2">
    <source>
        <dbReference type="ARBA" id="ARBA00004496"/>
    </source>
</evidence>
<dbReference type="RefSeq" id="WP_009324629.1">
    <property type="nucleotide sequence ID" value="NZ_CAQJQL010000254.1"/>
</dbReference>
<dbReference type="GO" id="GO:0005737">
    <property type="term" value="C:cytoplasm"/>
    <property type="evidence" value="ECO:0007669"/>
    <property type="project" value="UniProtKB-SubCell"/>
</dbReference>
<dbReference type="PATRIC" id="fig|1550024.3.peg.1379"/>
<dbReference type="EMBL" id="WMZR01000007">
    <property type="protein sequence ID" value="MTS51270.1"/>
    <property type="molecule type" value="Genomic_DNA"/>
</dbReference>
<evidence type="ECO:0000256" key="10">
    <source>
        <dbReference type="ARBA" id="ARBA00023235"/>
    </source>
</evidence>
<evidence type="ECO:0000256" key="13">
    <source>
        <dbReference type="RuleBase" id="RU003657"/>
    </source>
</evidence>
<evidence type="ECO:0000256" key="5">
    <source>
        <dbReference type="ARBA" id="ARBA00012550"/>
    </source>
</evidence>
<dbReference type="Pfam" id="PF00977">
    <property type="entry name" value="His_biosynth"/>
    <property type="match status" value="1"/>
</dbReference>
<evidence type="ECO:0000256" key="1">
    <source>
        <dbReference type="ARBA" id="ARBA00000901"/>
    </source>
</evidence>
<comment type="pathway">
    <text evidence="3 12 14">Amino-acid biosynthesis; L-histidine biosynthesis; L-histidine from 5-phospho-alpha-D-ribose 1-diphosphate: step 4/9.</text>
</comment>
<organism evidence="15 20">
    <name type="scientific">Ruthenibacterium lactatiformans</name>
    <dbReference type="NCBI Taxonomy" id="1550024"/>
    <lineage>
        <taxon>Bacteria</taxon>
        <taxon>Bacillati</taxon>
        <taxon>Bacillota</taxon>
        <taxon>Clostridia</taxon>
        <taxon>Eubacteriales</taxon>
        <taxon>Oscillospiraceae</taxon>
        <taxon>Ruthenibacterium</taxon>
    </lineage>
</organism>
<sequence>MQIFPAIDLKDKQVVRLTQGDYGKVEVYGQDPAAAARGFAAQGAKYLHVVDLDGAKDGALSNFDAVSAIIAATGMFVEVGGGIRDEARVRAYLEQGAGRVILGTAALRDFAFLQRMVDKYGEKIAVGVDAKDGFVATDGWLNVSRTQGVDFCRRVYEAGVRNVIYTDIARDGAMQGTNLSVYETLAREVPGLGVTASGGISSLSEIRALAAMGTKAAIVGKAVYTGALALPDVLAAAGEE</sequence>
<dbReference type="Proteomes" id="UP000472755">
    <property type="component" value="Unassembled WGS sequence"/>
</dbReference>
<accession>A0A0D8J0X5</accession>
<evidence type="ECO:0000313" key="16">
    <source>
        <dbReference type="EMBL" id="KUE77258.1"/>
    </source>
</evidence>
<dbReference type="EMBL" id="LMUA01000004">
    <property type="protein sequence ID" value="KUE77258.1"/>
    <property type="molecule type" value="Genomic_DNA"/>
</dbReference>
<gene>
    <name evidence="12 17" type="primary">hisA</name>
    <name evidence="16" type="ORF">ASJ35_04535</name>
    <name evidence="17" type="ORF">FYJ76_12530</name>
    <name evidence="19" type="ORF">GMD52_06930</name>
    <name evidence="18" type="ORF">GMD59_03265</name>
    <name evidence="15" type="ORF">TQ39_06135</name>
</gene>
<dbReference type="PANTHER" id="PTHR43090:SF2">
    <property type="entry name" value="1-(5-PHOSPHORIBOSYL)-5-[(5-PHOSPHORIBOSYLAMINO)METHYLIDENEAMINO] IMIDAZOLE-4-CARBOXAMIDE ISOMERASE"/>
    <property type="match status" value="1"/>
</dbReference>
<reference evidence="15" key="1">
    <citation type="submission" date="2015-02" db="EMBL/GenBank/DDBJ databases">
        <title>A novel member of the family Ruminococcaceae isolated from human feces.</title>
        <authorList>
            <person name="Shkoporov A.N."/>
            <person name="Chaplin A.V."/>
            <person name="Motuzova O.V."/>
            <person name="Kafarskaia L.I."/>
            <person name="Khokhlova E.V."/>
            <person name="Efimov B.A."/>
        </authorList>
    </citation>
    <scope>NUCLEOTIDE SEQUENCE [LARGE SCALE GENOMIC DNA]</scope>
    <source>
        <strain evidence="15">585-1</strain>
    </source>
</reference>
<dbReference type="Gene3D" id="3.20.20.70">
    <property type="entry name" value="Aldolase class I"/>
    <property type="match status" value="1"/>
</dbReference>
<evidence type="ECO:0000256" key="4">
    <source>
        <dbReference type="ARBA" id="ARBA00009667"/>
    </source>
</evidence>
<accession>A0A0W7TTT5</accession>
<dbReference type="InterPro" id="IPR011060">
    <property type="entry name" value="RibuloseP-bd_barrel"/>
</dbReference>
<dbReference type="InterPro" id="IPR023016">
    <property type="entry name" value="HisA/PriA"/>
</dbReference>
<keyword evidence="10 12" id="KW-0413">Isomerase</keyword>
<feature type="active site" description="Proton donor" evidence="12">
    <location>
        <position position="129"/>
    </location>
</feature>
<dbReference type="GeneID" id="42856197"/>
<evidence type="ECO:0000313" key="20">
    <source>
        <dbReference type="Proteomes" id="UP000032483"/>
    </source>
</evidence>
<dbReference type="Proteomes" id="UP000449193">
    <property type="component" value="Unassembled WGS sequence"/>
</dbReference>
<evidence type="ECO:0000313" key="18">
    <source>
        <dbReference type="EMBL" id="MTS26303.1"/>
    </source>
</evidence>
<dbReference type="FunFam" id="3.20.20.70:FF:000009">
    <property type="entry name" value="1-(5-phosphoribosyl)-5-[(5-phosphoribosylamino)methylideneamino] imidazole-4-carboxamide isomerase"/>
    <property type="match status" value="1"/>
</dbReference>
<dbReference type="UniPathway" id="UPA00031">
    <property type="reaction ID" value="UER00009"/>
</dbReference>
<evidence type="ECO:0000256" key="12">
    <source>
        <dbReference type="HAMAP-Rule" id="MF_01014"/>
    </source>
</evidence>
<reference evidence="17 22" key="4">
    <citation type="submission" date="2019-08" db="EMBL/GenBank/DDBJ databases">
        <title>In-depth cultivation of the pig gut microbiome towards novel bacterial diversity and tailored functional studies.</title>
        <authorList>
            <person name="Wylensek D."/>
            <person name="Hitch T.C.A."/>
            <person name="Clavel T."/>
        </authorList>
    </citation>
    <scope>NUCLEOTIDE SEQUENCE [LARGE SCALE GENOMIC DNA]</scope>
    <source>
        <strain evidence="17 22">WCA3-601-WT-6J</strain>
    </source>
</reference>
<keyword evidence="20" id="KW-1185">Reference proteome</keyword>
<dbReference type="EMBL" id="WMZU01000003">
    <property type="protein sequence ID" value="MTS26303.1"/>
    <property type="molecule type" value="Genomic_DNA"/>
</dbReference>
<reference evidence="16 21" key="2">
    <citation type="submission" date="2015-10" db="EMBL/GenBank/DDBJ databases">
        <title>A novel member of the family Ruminococcaceae isolated from human faeces.</title>
        <authorList>
            <person name="Shkoporov A.N."/>
            <person name="Chaplin A.V."/>
            <person name="Motuzova O.V."/>
            <person name="Kafarskaia L.I."/>
            <person name="Efimov B.A."/>
        </authorList>
    </citation>
    <scope>NUCLEOTIDE SEQUENCE [LARGE SCALE GENOMIC DNA]</scope>
    <source>
        <strain evidence="16 21">668</strain>
    </source>
</reference>
<dbReference type="Proteomes" id="UP000431913">
    <property type="component" value="Unassembled WGS sequence"/>
</dbReference>
<dbReference type="CDD" id="cd04732">
    <property type="entry name" value="HisA"/>
    <property type="match status" value="1"/>
</dbReference>
<dbReference type="SUPFAM" id="SSF51366">
    <property type="entry name" value="Ribulose-phoshate binding barrel"/>
    <property type="match status" value="1"/>
</dbReference>
<dbReference type="GO" id="GO:0000162">
    <property type="term" value="P:L-tryptophan biosynthetic process"/>
    <property type="evidence" value="ECO:0007669"/>
    <property type="project" value="TreeGrafter"/>
</dbReference>
<comment type="subcellular location">
    <subcellularLocation>
        <location evidence="2 12 14">Cytoplasm</location>
    </subcellularLocation>
</comment>
<dbReference type="EC" id="5.3.1.16" evidence="5 12"/>
<evidence type="ECO:0000313" key="24">
    <source>
        <dbReference type="Proteomes" id="UP000472755"/>
    </source>
</evidence>
<dbReference type="EMBL" id="VUNJ01000014">
    <property type="protein sequence ID" value="MST92743.1"/>
    <property type="molecule type" value="Genomic_DNA"/>
</dbReference>
<dbReference type="GO" id="GO:0000105">
    <property type="term" value="P:L-histidine biosynthetic process"/>
    <property type="evidence" value="ECO:0007669"/>
    <property type="project" value="UniProtKB-UniRule"/>
</dbReference>
<feature type="active site" description="Proton acceptor" evidence="12">
    <location>
        <position position="8"/>
    </location>
</feature>
<evidence type="ECO:0000313" key="15">
    <source>
        <dbReference type="EMBL" id="KJF40562.1"/>
    </source>
</evidence>
<dbReference type="AlphaFoldDB" id="A0A0D8J0X5"/>
<evidence type="ECO:0000256" key="7">
    <source>
        <dbReference type="ARBA" id="ARBA00022490"/>
    </source>
</evidence>
<evidence type="ECO:0000256" key="11">
    <source>
        <dbReference type="ARBA" id="ARBA00030547"/>
    </source>
</evidence>
<dbReference type="Proteomes" id="UP000032483">
    <property type="component" value="Unassembled WGS sequence"/>
</dbReference>
<evidence type="ECO:0000313" key="22">
    <source>
        <dbReference type="Proteomes" id="UP000431913"/>
    </source>
</evidence>
<evidence type="ECO:0000313" key="23">
    <source>
        <dbReference type="Proteomes" id="UP000449193"/>
    </source>
</evidence>
<dbReference type="InterPro" id="IPR013785">
    <property type="entry name" value="Aldolase_TIM"/>
</dbReference>
<dbReference type="EMBL" id="JXXK01000006">
    <property type="protein sequence ID" value="KJF40562.1"/>
    <property type="molecule type" value="Genomic_DNA"/>
</dbReference>
<comment type="caution">
    <text evidence="15">The sequence shown here is derived from an EMBL/GenBank/DDBJ whole genome shotgun (WGS) entry which is preliminary data.</text>
</comment>
<comment type="similarity">
    <text evidence="4 12 13">Belongs to the HisA/HisF family.</text>
</comment>
<reference evidence="23 24" key="3">
    <citation type="journal article" date="2019" name="Nat. Med.">
        <title>A library of human gut bacterial isolates paired with longitudinal multiomics data enables mechanistic microbiome research.</title>
        <authorList>
            <person name="Poyet M."/>
            <person name="Groussin M."/>
            <person name="Gibbons S.M."/>
            <person name="Avila-Pacheco J."/>
            <person name="Jiang X."/>
            <person name="Kearney S.M."/>
            <person name="Perrotta A.R."/>
            <person name="Berdy B."/>
            <person name="Zhao S."/>
            <person name="Lieberman T.D."/>
            <person name="Swanson P.K."/>
            <person name="Smith M."/>
            <person name="Roesemann S."/>
            <person name="Alexander J.E."/>
            <person name="Rich S.A."/>
            <person name="Livny J."/>
            <person name="Vlamakis H."/>
            <person name="Clish C."/>
            <person name="Bullock K."/>
            <person name="Deik A."/>
            <person name="Scott J."/>
            <person name="Pierce K.A."/>
            <person name="Xavier R.J."/>
            <person name="Alm E.J."/>
        </authorList>
    </citation>
    <scope>NUCLEOTIDE SEQUENCE [LARGE SCALE GENOMIC DNA]</scope>
    <source>
        <strain evidence="18 24">BIOML-A4</strain>
        <strain evidence="19 23">BIOML-A7</strain>
    </source>
</reference>
<proteinExistence type="inferred from homology"/>
<evidence type="ECO:0000313" key="21">
    <source>
        <dbReference type="Proteomes" id="UP000053433"/>
    </source>
</evidence>
<protein>
    <recommendedName>
        <fullName evidence="6 12">1-(5-phosphoribosyl)-5-[(5-phosphoribosylamino)methylideneamino] imidazole-4-carboxamide isomerase</fullName>
        <ecNumber evidence="5 12">5.3.1.16</ecNumber>
    </recommendedName>
    <alternativeName>
        <fullName evidence="11 12">Phosphoribosylformimino-5-aminoimidazole carboxamide ribotide isomerase</fullName>
    </alternativeName>
</protein>
<evidence type="ECO:0000256" key="6">
    <source>
        <dbReference type="ARBA" id="ARBA00018464"/>
    </source>
</evidence>
<dbReference type="Proteomes" id="UP000053433">
    <property type="component" value="Unassembled WGS sequence"/>
</dbReference>
<evidence type="ECO:0000256" key="14">
    <source>
        <dbReference type="RuleBase" id="RU003658"/>
    </source>
</evidence>